<evidence type="ECO:0008006" key="3">
    <source>
        <dbReference type="Google" id="ProtNLM"/>
    </source>
</evidence>
<evidence type="ECO:0000313" key="1">
    <source>
        <dbReference type="EMBL" id="OAD44721.1"/>
    </source>
</evidence>
<comment type="caution">
    <text evidence="1">The sequence shown here is derived from an EMBL/GenBank/DDBJ whole genome shotgun (WGS) entry which is preliminary data.</text>
</comment>
<dbReference type="STRING" id="1333662.LPB303_11215"/>
<dbReference type="OrthoDB" id="127805at2"/>
<dbReference type="RefSeq" id="WP_068450195.1">
    <property type="nucleotide sequence ID" value="NZ_CP150660.1"/>
</dbReference>
<dbReference type="Proteomes" id="UP000076923">
    <property type="component" value="Unassembled WGS sequence"/>
</dbReference>
<reference evidence="1 2" key="1">
    <citation type="submission" date="2016-02" db="EMBL/GenBank/DDBJ databases">
        <title>Draft genome sequence of Polaribacter atrinae KACC17473.</title>
        <authorList>
            <person name="Shin S.-K."/>
            <person name="Yi H."/>
        </authorList>
    </citation>
    <scope>NUCLEOTIDE SEQUENCE [LARGE SCALE GENOMIC DNA]</scope>
    <source>
        <strain evidence="1 2">KACC 17473</strain>
    </source>
</reference>
<name>A0A176TAM7_9FLAO</name>
<dbReference type="AlphaFoldDB" id="A0A176TAM7"/>
<proteinExistence type="predicted"/>
<evidence type="ECO:0000313" key="2">
    <source>
        <dbReference type="Proteomes" id="UP000076923"/>
    </source>
</evidence>
<accession>A0A176TAM7</accession>
<sequence>MSSSILHITNGDSTTNYLKRLHFSGGFITWREMLCEGKTTVDVGSETFWKNRFDFLKTSYNISKRKFVDFTLKEYRNLCSKKESKEIVLWFDHDLFCLINMIAVISWLKTYRKGYHISLVTSSKTKGSKKIKGLSEHTENQIQQLYKNRIDLSQDDIEYADYIWELYCSDSPLRLETVYKFNPMSPFTYLVEALEAHLKRFPSIKNGLNQIENTILETANSHKFTSKNQLVQQLLKTQTTYGFGDLQYEHHTEQLQKLFTSFNPVKLSRKGKKVLENQLNFYGELRNENSYLGGAKKYSFLFNNQSEKLLQITS</sequence>
<keyword evidence="2" id="KW-1185">Reference proteome</keyword>
<gene>
    <name evidence="1" type="ORF">LPB303_11215</name>
</gene>
<organism evidence="1 2">
    <name type="scientific">Polaribacter atrinae</name>
    <dbReference type="NCBI Taxonomy" id="1333662"/>
    <lineage>
        <taxon>Bacteria</taxon>
        <taxon>Pseudomonadati</taxon>
        <taxon>Bacteroidota</taxon>
        <taxon>Flavobacteriia</taxon>
        <taxon>Flavobacteriales</taxon>
        <taxon>Flavobacteriaceae</taxon>
    </lineage>
</organism>
<dbReference type="EMBL" id="LVWE01000040">
    <property type="protein sequence ID" value="OAD44721.1"/>
    <property type="molecule type" value="Genomic_DNA"/>
</dbReference>
<protein>
    <recommendedName>
        <fullName evidence="3">DUF1835 domain-containing protein</fullName>
    </recommendedName>
</protein>